<protein>
    <submittedName>
        <fullName evidence="1">Uncharacterized protein</fullName>
    </submittedName>
</protein>
<dbReference type="AlphaFoldDB" id="A0A420U466"/>
<name>A0A420U466_GIBIN</name>
<evidence type="ECO:0000313" key="1">
    <source>
        <dbReference type="EMBL" id="RKL48554.1"/>
    </source>
</evidence>
<dbReference type="EMBL" id="MRDB01000003">
    <property type="protein sequence ID" value="RKL48554.1"/>
    <property type="molecule type" value="Genomic_DNA"/>
</dbReference>
<reference evidence="1 2" key="1">
    <citation type="journal article" date="2018" name="Sci. Rep.">
        <title>Characterisation of pathogen-specific regions and novel effector candidates in Fusarium oxysporum f. sp. cepae.</title>
        <authorList>
            <person name="Armitage A.D."/>
            <person name="Taylor A."/>
            <person name="Sobczyk M.K."/>
            <person name="Baxter L."/>
            <person name="Greenfield B.P."/>
            <person name="Bates H.J."/>
            <person name="Wilson F."/>
            <person name="Jackson A.C."/>
            <person name="Ott S."/>
            <person name="Harrison R.J."/>
            <person name="Clarkson J.P."/>
        </authorList>
    </citation>
    <scope>NUCLEOTIDE SEQUENCE [LARGE SCALE GENOMIC DNA]</scope>
    <source>
        <strain evidence="1 2">Fp_A8</strain>
    </source>
</reference>
<proteinExistence type="predicted"/>
<organism evidence="1 2">
    <name type="scientific">Gibberella intermedia</name>
    <name type="common">Bulb rot disease fungus</name>
    <name type="synonym">Fusarium proliferatum</name>
    <dbReference type="NCBI Taxonomy" id="948311"/>
    <lineage>
        <taxon>Eukaryota</taxon>
        <taxon>Fungi</taxon>
        <taxon>Dikarya</taxon>
        <taxon>Ascomycota</taxon>
        <taxon>Pezizomycotina</taxon>
        <taxon>Sordariomycetes</taxon>
        <taxon>Hypocreomycetidae</taxon>
        <taxon>Hypocreales</taxon>
        <taxon>Nectriaceae</taxon>
        <taxon>Fusarium</taxon>
        <taxon>Fusarium fujikuroi species complex</taxon>
    </lineage>
</organism>
<sequence>MWEYRTINREPARPTLLYYPPEFSFVVLDIEVSIYTRSGSFPPLDDDMIPICTTNVEWYESTEKGVCFCIYKLGKHTTFEYRAREDTFREQGENSLEAYGTAYTILKRLSPEFLNILNGFVLNLTRIATHIVRNLGANVREEAIGQQQIRDALELTQWDREHWDFGVEDEDDEEWPFSVMKFSRLGQMIDPTGKAMSQQSTVIDNVKRGASNLIVPWGHSRVEIDILSKHVTKMVRILSFKTLVSQDTVKDILSLI</sequence>
<comment type="caution">
    <text evidence="1">The sequence shown here is derived from an EMBL/GenBank/DDBJ whole genome shotgun (WGS) entry which is preliminary data.</text>
</comment>
<evidence type="ECO:0000313" key="2">
    <source>
        <dbReference type="Proteomes" id="UP000283569"/>
    </source>
</evidence>
<accession>A0A420U466</accession>
<gene>
    <name evidence="1" type="ORF">BFJ72_g1453</name>
</gene>
<dbReference type="Proteomes" id="UP000283569">
    <property type="component" value="Unassembled WGS sequence"/>
</dbReference>